<accession>A0A098BG88</accession>
<proteinExistence type="predicted"/>
<feature type="region of interest" description="Disordered" evidence="1">
    <location>
        <begin position="123"/>
        <end position="173"/>
    </location>
</feature>
<evidence type="ECO:0000256" key="1">
    <source>
        <dbReference type="SAM" id="MobiDB-lite"/>
    </source>
</evidence>
<evidence type="ECO:0000313" key="3">
    <source>
        <dbReference type="Proteomes" id="UP000042997"/>
    </source>
</evidence>
<evidence type="ECO:0000313" key="2">
    <source>
        <dbReference type="EMBL" id="CDZ87207.1"/>
    </source>
</evidence>
<name>A0A098BG88_9NOCA</name>
<protein>
    <submittedName>
        <fullName evidence="2">Uncharacterized protein</fullName>
    </submittedName>
</protein>
<reference evidence="2 3" key="1">
    <citation type="journal article" date="2014" name="Genome Announc.">
        <title>Draft Genome Sequence of Propane- and Butane-Oxidizing Actinobacterium Rhodococcus ruber IEGM 231.</title>
        <authorList>
            <person name="Ivshina I.B."/>
            <person name="Kuyukina M.S."/>
            <person name="Krivoruchko A.V."/>
            <person name="Barbe V."/>
            <person name="Fischer C."/>
        </authorList>
    </citation>
    <scope>NUCLEOTIDE SEQUENCE [LARGE SCALE GENOMIC DNA]</scope>
</reference>
<sequence>MCLTGRKNADDRAEGAPTSRGAVAITDRDGLQLAAFVTNPRNRQLPNLELRHRRRSRYEDRSRSAKVAGLQNLSLRSFDRNRIWLAIVQLPCELVARTPMLGLTGHPGRCWNRNACGCGFGRSPEEHPPRPPHRGQPRRSGTVGRGAHRGASPTRRSARAGLTSKNRTLETKK</sequence>
<dbReference type="Proteomes" id="UP000042997">
    <property type="component" value="Unassembled WGS sequence"/>
</dbReference>
<dbReference type="AlphaFoldDB" id="A0A098BG88"/>
<feature type="region of interest" description="Disordered" evidence="1">
    <location>
        <begin position="1"/>
        <end position="20"/>
    </location>
</feature>
<dbReference type="EMBL" id="CCSD01000032">
    <property type="protein sequence ID" value="CDZ87207.1"/>
    <property type="molecule type" value="Genomic_DNA"/>
</dbReference>
<gene>
    <name evidence="2" type="ORF">RHRU231_230035</name>
</gene>
<organism evidence="2 3">
    <name type="scientific">Rhodococcus ruber</name>
    <dbReference type="NCBI Taxonomy" id="1830"/>
    <lineage>
        <taxon>Bacteria</taxon>
        <taxon>Bacillati</taxon>
        <taxon>Actinomycetota</taxon>
        <taxon>Actinomycetes</taxon>
        <taxon>Mycobacteriales</taxon>
        <taxon>Nocardiaceae</taxon>
        <taxon>Rhodococcus</taxon>
    </lineage>
</organism>